<feature type="chain" id="PRO_5042879585" description="DUF2147 domain-containing protein" evidence="1">
    <location>
        <begin position="21"/>
        <end position="127"/>
    </location>
</feature>
<feature type="signal peptide" evidence="1">
    <location>
        <begin position="1"/>
        <end position="20"/>
    </location>
</feature>
<comment type="caution">
    <text evidence="2">The sequence shown here is derived from an EMBL/GenBank/DDBJ whole genome shotgun (WGS) entry which is preliminary data.</text>
</comment>
<dbReference type="KEGG" id="hja:BST95_14510"/>
<name>A0AAP8MGX9_9GAMM</name>
<dbReference type="RefSeq" id="WP_084200286.1">
    <property type="nucleotide sequence ID" value="NZ_BMYL01000001.1"/>
</dbReference>
<accession>A0AAP8MGX9</accession>
<reference evidence="2 3" key="1">
    <citation type="submission" date="2018-01" db="EMBL/GenBank/DDBJ databases">
        <title>The draft genome sequence of Halioglobus japonicus S1-36.</title>
        <authorList>
            <person name="Du Z.-J."/>
            <person name="Shi M.-J."/>
        </authorList>
    </citation>
    <scope>NUCLEOTIDE SEQUENCE [LARGE SCALE GENOMIC DNA]</scope>
    <source>
        <strain evidence="2 3">S1-36</strain>
    </source>
</reference>
<gene>
    <name evidence="2" type="ORF">C0029_03675</name>
</gene>
<evidence type="ECO:0008006" key="4">
    <source>
        <dbReference type="Google" id="ProtNLM"/>
    </source>
</evidence>
<proteinExistence type="predicted"/>
<keyword evidence="1" id="KW-0732">Signal</keyword>
<protein>
    <recommendedName>
        <fullName evidence="4">DUF2147 domain-containing protein</fullName>
    </recommendedName>
</protein>
<organism evidence="2 3">
    <name type="scientific">Halioglobus japonicus</name>
    <dbReference type="NCBI Taxonomy" id="930805"/>
    <lineage>
        <taxon>Bacteria</taxon>
        <taxon>Pseudomonadati</taxon>
        <taxon>Pseudomonadota</taxon>
        <taxon>Gammaproteobacteria</taxon>
        <taxon>Cellvibrionales</taxon>
        <taxon>Halieaceae</taxon>
        <taxon>Halioglobus</taxon>
    </lineage>
</organism>
<sequence length="127" mass="14421">MNIRFLLLVAVLLAAPATYAKDITGIWKYNDAAVWIVIDGEKGTGVVARNDEHPDRVGKDVLKDLVPVNAEEGVWKAQILADGRDRYRDADITLVGLGQMNIKAKWGIFFRNFEWLRYKEVPDAYQE</sequence>
<dbReference type="AlphaFoldDB" id="A0AAP8MGX9"/>
<dbReference type="EMBL" id="PKUR01000001">
    <property type="protein sequence ID" value="PLW87686.1"/>
    <property type="molecule type" value="Genomic_DNA"/>
</dbReference>
<evidence type="ECO:0000313" key="3">
    <source>
        <dbReference type="Proteomes" id="UP000235162"/>
    </source>
</evidence>
<evidence type="ECO:0000256" key="1">
    <source>
        <dbReference type="SAM" id="SignalP"/>
    </source>
</evidence>
<evidence type="ECO:0000313" key="2">
    <source>
        <dbReference type="EMBL" id="PLW87686.1"/>
    </source>
</evidence>
<dbReference type="Proteomes" id="UP000235162">
    <property type="component" value="Unassembled WGS sequence"/>
</dbReference>
<keyword evidence="3" id="KW-1185">Reference proteome</keyword>